<evidence type="ECO:0000256" key="6">
    <source>
        <dbReference type="ARBA" id="ARBA00022727"/>
    </source>
</evidence>
<dbReference type="GO" id="GO:0005739">
    <property type="term" value="C:mitochondrion"/>
    <property type="evidence" value="ECO:0007669"/>
    <property type="project" value="TreeGrafter"/>
</dbReference>
<dbReference type="InterPro" id="IPR018094">
    <property type="entry name" value="Thymidylate_kinase"/>
</dbReference>
<dbReference type="InterPro" id="IPR039430">
    <property type="entry name" value="Thymidylate_kin-like_dom"/>
</dbReference>
<evidence type="ECO:0000256" key="7">
    <source>
        <dbReference type="ARBA" id="ARBA00022741"/>
    </source>
</evidence>
<dbReference type="OrthoDB" id="425602at2759"/>
<dbReference type="SUPFAM" id="SSF52540">
    <property type="entry name" value="P-loop containing nucleoside triphosphate hydrolases"/>
    <property type="match status" value="1"/>
</dbReference>
<keyword evidence="12" id="KW-1185">Reference proteome</keyword>
<dbReference type="Proteomes" id="UP001165065">
    <property type="component" value="Unassembled WGS sequence"/>
</dbReference>
<dbReference type="NCBIfam" id="TIGR00041">
    <property type="entry name" value="DTMP_kinase"/>
    <property type="match status" value="1"/>
</dbReference>
<dbReference type="GO" id="GO:0005524">
    <property type="term" value="F:ATP binding"/>
    <property type="evidence" value="ECO:0007669"/>
    <property type="project" value="UniProtKB-KW"/>
</dbReference>
<dbReference type="AlphaFoldDB" id="A0A9W7LBP0"/>
<dbReference type="GO" id="GO:0004798">
    <property type="term" value="F:dTMP kinase activity"/>
    <property type="evidence" value="ECO:0007669"/>
    <property type="project" value="UniProtKB-EC"/>
</dbReference>
<dbReference type="GO" id="GO:0004550">
    <property type="term" value="F:nucleoside diphosphate kinase activity"/>
    <property type="evidence" value="ECO:0007669"/>
    <property type="project" value="TreeGrafter"/>
</dbReference>
<keyword evidence="7" id="KW-0547">Nucleotide-binding</keyword>
<comment type="similarity">
    <text evidence="2">Belongs to the thymidylate kinase family.</text>
</comment>
<evidence type="ECO:0000256" key="8">
    <source>
        <dbReference type="ARBA" id="ARBA00022777"/>
    </source>
</evidence>
<name>A0A9W7LBP0_9STRA</name>
<reference evidence="12" key="1">
    <citation type="journal article" date="2023" name="Commun. Biol.">
        <title>Genome analysis of Parmales, the sister group of diatoms, reveals the evolutionary specialization of diatoms from phago-mixotrophs to photoautotrophs.</title>
        <authorList>
            <person name="Ban H."/>
            <person name="Sato S."/>
            <person name="Yoshikawa S."/>
            <person name="Yamada K."/>
            <person name="Nakamura Y."/>
            <person name="Ichinomiya M."/>
            <person name="Sato N."/>
            <person name="Blanc-Mathieu R."/>
            <person name="Endo H."/>
            <person name="Kuwata A."/>
            <person name="Ogata H."/>
        </authorList>
    </citation>
    <scope>NUCLEOTIDE SEQUENCE [LARGE SCALE GENOMIC DNA]</scope>
</reference>
<dbReference type="GO" id="GO:0006233">
    <property type="term" value="P:dTDP biosynthetic process"/>
    <property type="evidence" value="ECO:0007669"/>
    <property type="project" value="InterPro"/>
</dbReference>
<evidence type="ECO:0000256" key="1">
    <source>
        <dbReference type="ARBA" id="ARBA00004992"/>
    </source>
</evidence>
<sequence length="222" mass="24727">MPPNPKRGVFILMEGVDRCGKTTQVDLLSKSEMFSPSKKMNFPDRTTTIGTMINSYLKSQTEMSDESVHLLFSSNRWECNNDILQTLNSGVNIVCDRYAYSGVAFTHSKPNAPDLSWCRGPDVGLVRPDAILFLSVDAETAEGRGGFGDERYENSTHQNAVRGVFKTLKEMDEETGEGRWFDINAKGTVEEVKGRIENVVKEVMEDVGPIKKLWSDGVYGGD</sequence>
<keyword evidence="9" id="KW-0067">ATP-binding</keyword>
<evidence type="ECO:0000256" key="4">
    <source>
        <dbReference type="ARBA" id="ARBA00017144"/>
    </source>
</evidence>
<dbReference type="GO" id="GO:0005829">
    <property type="term" value="C:cytosol"/>
    <property type="evidence" value="ECO:0007669"/>
    <property type="project" value="TreeGrafter"/>
</dbReference>
<dbReference type="Gene3D" id="3.40.50.300">
    <property type="entry name" value="P-loop containing nucleotide triphosphate hydrolases"/>
    <property type="match status" value="1"/>
</dbReference>
<dbReference type="PANTHER" id="PTHR10344:SF1">
    <property type="entry name" value="THYMIDYLATE KINASE"/>
    <property type="match status" value="1"/>
</dbReference>
<dbReference type="GO" id="GO:0006235">
    <property type="term" value="P:dTTP biosynthetic process"/>
    <property type="evidence" value="ECO:0007669"/>
    <property type="project" value="TreeGrafter"/>
</dbReference>
<dbReference type="GO" id="GO:0006227">
    <property type="term" value="P:dUDP biosynthetic process"/>
    <property type="evidence" value="ECO:0007669"/>
    <property type="project" value="TreeGrafter"/>
</dbReference>
<dbReference type="Pfam" id="PF02223">
    <property type="entry name" value="Thymidylate_kin"/>
    <property type="match status" value="1"/>
</dbReference>
<comment type="pathway">
    <text evidence="1">Pyrimidine metabolism; dTTP biosynthesis.</text>
</comment>
<keyword evidence="6" id="KW-0545">Nucleotide biosynthesis</keyword>
<evidence type="ECO:0000313" key="12">
    <source>
        <dbReference type="Proteomes" id="UP001165065"/>
    </source>
</evidence>
<gene>
    <name evidence="11" type="ORF">TrCOL_g6404</name>
</gene>
<evidence type="ECO:0000256" key="3">
    <source>
        <dbReference type="ARBA" id="ARBA00012980"/>
    </source>
</evidence>
<dbReference type="EC" id="2.7.4.9" evidence="3"/>
<evidence type="ECO:0000259" key="10">
    <source>
        <dbReference type="Pfam" id="PF02223"/>
    </source>
</evidence>
<keyword evidence="5" id="KW-0808">Transferase</keyword>
<dbReference type="EMBL" id="BRYA01000196">
    <property type="protein sequence ID" value="GMI43686.1"/>
    <property type="molecule type" value="Genomic_DNA"/>
</dbReference>
<dbReference type="HAMAP" id="MF_00165">
    <property type="entry name" value="Thymidylate_kinase"/>
    <property type="match status" value="1"/>
</dbReference>
<dbReference type="FunFam" id="3.40.50.300:FF:000679">
    <property type="entry name" value="Thymidylate kinase"/>
    <property type="match status" value="1"/>
</dbReference>
<dbReference type="InterPro" id="IPR027417">
    <property type="entry name" value="P-loop_NTPase"/>
</dbReference>
<proteinExistence type="inferred from homology"/>
<protein>
    <recommendedName>
        <fullName evidence="4">Thymidylate kinase</fullName>
        <ecNumber evidence="3">2.7.4.9</ecNumber>
    </recommendedName>
</protein>
<comment type="caution">
    <text evidence="11">The sequence shown here is derived from an EMBL/GenBank/DDBJ whole genome shotgun (WGS) entry which is preliminary data.</text>
</comment>
<evidence type="ECO:0000256" key="5">
    <source>
        <dbReference type="ARBA" id="ARBA00022679"/>
    </source>
</evidence>
<evidence type="ECO:0000256" key="2">
    <source>
        <dbReference type="ARBA" id="ARBA00009776"/>
    </source>
</evidence>
<keyword evidence="8" id="KW-0418">Kinase</keyword>
<organism evidence="11 12">
    <name type="scientific">Triparma columacea</name>
    <dbReference type="NCBI Taxonomy" id="722753"/>
    <lineage>
        <taxon>Eukaryota</taxon>
        <taxon>Sar</taxon>
        <taxon>Stramenopiles</taxon>
        <taxon>Ochrophyta</taxon>
        <taxon>Bolidophyceae</taxon>
        <taxon>Parmales</taxon>
        <taxon>Triparmaceae</taxon>
        <taxon>Triparma</taxon>
    </lineage>
</organism>
<evidence type="ECO:0000313" key="11">
    <source>
        <dbReference type="EMBL" id="GMI43686.1"/>
    </source>
</evidence>
<feature type="domain" description="Thymidylate kinase-like" evidence="10">
    <location>
        <begin position="14"/>
        <end position="196"/>
    </location>
</feature>
<evidence type="ECO:0000256" key="9">
    <source>
        <dbReference type="ARBA" id="ARBA00022840"/>
    </source>
</evidence>
<accession>A0A9W7LBP0</accession>
<dbReference type="PANTHER" id="PTHR10344">
    <property type="entry name" value="THYMIDYLATE KINASE"/>
    <property type="match status" value="1"/>
</dbReference>
<dbReference type="GO" id="GO:0005634">
    <property type="term" value="C:nucleus"/>
    <property type="evidence" value="ECO:0007669"/>
    <property type="project" value="TreeGrafter"/>
</dbReference>